<gene>
    <name evidence="1" type="ORF">CALCODRAFT_433585</name>
</gene>
<protein>
    <submittedName>
        <fullName evidence="1">Uncharacterized protein</fullName>
    </submittedName>
</protein>
<reference evidence="1 2" key="1">
    <citation type="journal article" date="2016" name="Mol. Biol. Evol.">
        <title>Comparative Genomics of Early-Diverging Mushroom-Forming Fungi Provides Insights into the Origins of Lignocellulose Decay Capabilities.</title>
        <authorList>
            <person name="Nagy L.G."/>
            <person name="Riley R."/>
            <person name="Tritt A."/>
            <person name="Adam C."/>
            <person name="Daum C."/>
            <person name="Floudas D."/>
            <person name="Sun H."/>
            <person name="Yadav J.S."/>
            <person name="Pangilinan J."/>
            <person name="Larsson K.H."/>
            <person name="Matsuura K."/>
            <person name="Barry K."/>
            <person name="Labutti K."/>
            <person name="Kuo R."/>
            <person name="Ohm R.A."/>
            <person name="Bhattacharya S.S."/>
            <person name="Shirouzu T."/>
            <person name="Yoshinaga Y."/>
            <person name="Martin F.M."/>
            <person name="Grigoriev I.V."/>
            <person name="Hibbett D.S."/>
        </authorList>
    </citation>
    <scope>NUCLEOTIDE SEQUENCE [LARGE SCALE GENOMIC DNA]</scope>
    <source>
        <strain evidence="1 2">HHB12733</strain>
    </source>
</reference>
<dbReference type="STRING" id="1353952.A0A165GA76"/>
<proteinExistence type="predicted"/>
<keyword evidence="2" id="KW-1185">Reference proteome</keyword>
<dbReference type="OrthoDB" id="3050185at2759"/>
<accession>A0A165GA76</accession>
<sequence>MRRTTIARVTVIVGPSLPRRDRSDEEKDQWHRAMLILFKPWRTSQDLAEHYNTWADAWAAFVFQPKHLQIMENTDVLHQCKDARDHH</sequence>
<dbReference type="InParanoid" id="A0A165GA76"/>
<dbReference type="EMBL" id="KV423958">
    <property type="protein sequence ID" value="KZT57805.1"/>
    <property type="molecule type" value="Genomic_DNA"/>
</dbReference>
<evidence type="ECO:0000313" key="1">
    <source>
        <dbReference type="EMBL" id="KZT57805.1"/>
    </source>
</evidence>
<feature type="non-terminal residue" evidence="1">
    <location>
        <position position="87"/>
    </location>
</feature>
<name>A0A165GA76_9BASI</name>
<dbReference type="AlphaFoldDB" id="A0A165GA76"/>
<evidence type="ECO:0000313" key="2">
    <source>
        <dbReference type="Proteomes" id="UP000076842"/>
    </source>
</evidence>
<organism evidence="1 2">
    <name type="scientific">Calocera cornea HHB12733</name>
    <dbReference type="NCBI Taxonomy" id="1353952"/>
    <lineage>
        <taxon>Eukaryota</taxon>
        <taxon>Fungi</taxon>
        <taxon>Dikarya</taxon>
        <taxon>Basidiomycota</taxon>
        <taxon>Agaricomycotina</taxon>
        <taxon>Dacrymycetes</taxon>
        <taxon>Dacrymycetales</taxon>
        <taxon>Dacrymycetaceae</taxon>
        <taxon>Calocera</taxon>
    </lineage>
</organism>
<dbReference type="Proteomes" id="UP000076842">
    <property type="component" value="Unassembled WGS sequence"/>
</dbReference>